<dbReference type="Pfam" id="PF04542">
    <property type="entry name" value="Sigma70_r2"/>
    <property type="match status" value="1"/>
</dbReference>
<feature type="domain" description="RNA polymerase sigma factor 70 region 4 type 2" evidence="6">
    <location>
        <begin position="175"/>
        <end position="226"/>
    </location>
</feature>
<dbReference type="InterPro" id="IPR014284">
    <property type="entry name" value="RNA_pol_sigma-70_dom"/>
</dbReference>
<evidence type="ECO:0000313" key="7">
    <source>
        <dbReference type="EMBL" id="MDR5586123.1"/>
    </source>
</evidence>
<dbReference type="SUPFAM" id="SSF88659">
    <property type="entry name" value="Sigma3 and sigma4 domains of RNA polymerase sigma factors"/>
    <property type="match status" value="1"/>
</dbReference>
<dbReference type="PANTHER" id="PTHR43133">
    <property type="entry name" value="RNA POLYMERASE ECF-TYPE SIGMA FACTO"/>
    <property type="match status" value="1"/>
</dbReference>
<keyword evidence="3" id="KW-0731">Sigma factor</keyword>
<dbReference type="InterPro" id="IPR007627">
    <property type="entry name" value="RNA_pol_sigma70_r2"/>
</dbReference>
<dbReference type="Gene3D" id="1.10.1740.10">
    <property type="match status" value="1"/>
</dbReference>
<dbReference type="Pfam" id="PF08281">
    <property type="entry name" value="Sigma70_r4_2"/>
    <property type="match status" value="1"/>
</dbReference>
<name>A0ABU1ECV5_9CLOT</name>
<dbReference type="InterPro" id="IPR013249">
    <property type="entry name" value="RNA_pol_sigma70_r4_t2"/>
</dbReference>
<sequence length="233" mass="27800">MYSSYFNNFFSCIDIFNFINLNIKNDILDRKLNIIKQQINKLYEMNITQNKSEKGKVENNIVDYNKLKKCSTEYKASKGDKEAFIELITENKLSLYRVAKGILKNEEKVEDAIQNTILKAYENIVKIKKHEYFKTWIIRILINECKAIIKKEKRVIYLDETIIEGNYEDKYQDIDLETALNNIDEDLRELVVLYYFDDIPQKEIAKILNINETTVRTRLLRARKKLYELLKLE</sequence>
<feature type="domain" description="RNA polymerase sigma-70 region 2" evidence="5">
    <location>
        <begin position="87"/>
        <end position="154"/>
    </location>
</feature>
<comment type="similarity">
    <text evidence="1">Belongs to the sigma-70 factor family. ECF subfamily.</text>
</comment>
<comment type="caution">
    <text evidence="7">The sequence shown here is derived from an EMBL/GenBank/DDBJ whole genome shotgun (WGS) entry which is preliminary data.</text>
</comment>
<dbReference type="RefSeq" id="WP_252224442.1">
    <property type="nucleotide sequence ID" value="NZ_JAVJAN010000003.1"/>
</dbReference>
<dbReference type="InterPro" id="IPR039425">
    <property type="entry name" value="RNA_pol_sigma-70-like"/>
</dbReference>
<dbReference type="NCBIfam" id="TIGR02937">
    <property type="entry name" value="sigma70-ECF"/>
    <property type="match status" value="1"/>
</dbReference>
<protein>
    <submittedName>
        <fullName evidence="7">Sigma-70 family RNA polymerase sigma factor</fullName>
    </submittedName>
</protein>
<dbReference type="PANTHER" id="PTHR43133:SF51">
    <property type="entry name" value="RNA POLYMERASE SIGMA FACTOR"/>
    <property type="match status" value="1"/>
</dbReference>
<accession>A0ABU1ECV5</accession>
<keyword evidence="2" id="KW-0805">Transcription regulation</keyword>
<evidence type="ECO:0000259" key="6">
    <source>
        <dbReference type="Pfam" id="PF08281"/>
    </source>
</evidence>
<dbReference type="InterPro" id="IPR013325">
    <property type="entry name" value="RNA_pol_sigma_r2"/>
</dbReference>
<evidence type="ECO:0000256" key="1">
    <source>
        <dbReference type="ARBA" id="ARBA00010641"/>
    </source>
</evidence>
<dbReference type="SUPFAM" id="SSF88946">
    <property type="entry name" value="Sigma2 domain of RNA polymerase sigma factors"/>
    <property type="match status" value="1"/>
</dbReference>
<dbReference type="CDD" id="cd06171">
    <property type="entry name" value="Sigma70_r4"/>
    <property type="match status" value="1"/>
</dbReference>
<dbReference type="EMBL" id="JAVJAN010000003">
    <property type="protein sequence ID" value="MDR5586123.1"/>
    <property type="molecule type" value="Genomic_DNA"/>
</dbReference>
<evidence type="ECO:0000256" key="2">
    <source>
        <dbReference type="ARBA" id="ARBA00023015"/>
    </source>
</evidence>
<dbReference type="InterPro" id="IPR013324">
    <property type="entry name" value="RNA_pol_sigma_r3/r4-like"/>
</dbReference>
<reference evidence="7 8" key="1">
    <citation type="submission" date="2023-09" db="EMBL/GenBank/DDBJ databases">
        <authorList>
            <person name="Zhai L."/>
        </authorList>
    </citation>
    <scope>NUCLEOTIDE SEQUENCE [LARGE SCALE GENOMIC DNA]</scope>
    <source>
        <strain evidence="7 8">5 N-1</strain>
    </source>
</reference>
<keyword evidence="4" id="KW-0804">Transcription</keyword>
<keyword evidence="8" id="KW-1185">Reference proteome</keyword>
<evidence type="ECO:0000256" key="4">
    <source>
        <dbReference type="ARBA" id="ARBA00023163"/>
    </source>
</evidence>
<dbReference type="InterPro" id="IPR036388">
    <property type="entry name" value="WH-like_DNA-bd_sf"/>
</dbReference>
<proteinExistence type="inferred from homology"/>
<evidence type="ECO:0000256" key="3">
    <source>
        <dbReference type="ARBA" id="ARBA00023082"/>
    </source>
</evidence>
<evidence type="ECO:0000313" key="8">
    <source>
        <dbReference type="Proteomes" id="UP001256646"/>
    </source>
</evidence>
<dbReference type="Gene3D" id="1.10.10.10">
    <property type="entry name" value="Winged helix-like DNA-binding domain superfamily/Winged helix DNA-binding domain"/>
    <property type="match status" value="1"/>
</dbReference>
<evidence type="ECO:0000259" key="5">
    <source>
        <dbReference type="Pfam" id="PF04542"/>
    </source>
</evidence>
<dbReference type="Proteomes" id="UP001256646">
    <property type="component" value="Unassembled WGS sequence"/>
</dbReference>
<gene>
    <name evidence="7" type="ORF">RGC78_01430</name>
</gene>
<organism evidence="7 8">
    <name type="scientific">Clostridium aquiflavi</name>
    <dbReference type="NCBI Taxonomy" id="3073603"/>
    <lineage>
        <taxon>Bacteria</taxon>
        <taxon>Bacillati</taxon>
        <taxon>Bacillota</taxon>
        <taxon>Clostridia</taxon>
        <taxon>Eubacteriales</taxon>
        <taxon>Clostridiaceae</taxon>
        <taxon>Clostridium</taxon>
    </lineage>
</organism>